<comment type="subcellular location">
    <subcellularLocation>
        <location evidence="1">Secreted</location>
    </subcellularLocation>
</comment>
<keyword evidence="3" id="KW-0964">Secreted</keyword>
<dbReference type="PANTHER" id="PTHR11709">
    <property type="entry name" value="MULTI-COPPER OXIDASE"/>
    <property type="match status" value="1"/>
</dbReference>
<dbReference type="InterPro" id="IPR045087">
    <property type="entry name" value="Cu-oxidase_fam"/>
</dbReference>
<dbReference type="GO" id="GO:0005576">
    <property type="term" value="C:extracellular region"/>
    <property type="evidence" value="ECO:0007669"/>
    <property type="project" value="UniProtKB-SubCell"/>
</dbReference>
<dbReference type="OrthoDB" id="2121828at2759"/>
<evidence type="ECO:0000256" key="1">
    <source>
        <dbReference type="ARBA" id="ARBA00004613"/>
    </source>
</evidence>
<evidence type="ECO:0000256" key="6">
    <source>
        <dbReference type="ARBA" id="ARBA00023002"/>
    </source>
</evidence>
<dbReference type="InterPro" id="IPR008972">
    <property type="entry name" value="Cupredoxin"/>
</dbReference>
<dbReference type="GO" id="GO:0009506">
    <property type="term" value="C:plasmodesma"/>
    <property type="evidence" value="ECO:0007669"/>
    <property type="project" value="TreeGrafter"/>
</dbReference>
<proteinExistence type="inferred from homology"/>
<evidence type="ECO:0000256" key="4">
    <source>
        <dbReference type="ARBA" id="ARBA00022723"/>
    </source>
</evidence>
<dbReference type="EMBL" id="JXTB01000030">
    <property type="protein sequence ID" value="PON74060.1"/>
    <property type="molecule type" value="Genomic_DNA"/>
</dbReference>
<evidence type="ECO:0000256" key="7">
    <source>
        <dbReference type="ARBA" id="ARBA00023008"/>
    </source>
</evidence>
<keyword evidence="7" id="KW-0186">Copper</keyword>
<dbReference type="Proteomes" id="UP000237105">
    <property type="component" value="Unassembled WGS sequence"/>
</dbReference>
<dbReference type="Gene3D" id="2.60.40.420">
    <property type="entry name" value="Cupredoxins - blue copper proteins"/>
    <property type="match status" value="2"/>
</dbReference>
<evidence type="ECO:0000256" key="5">
    <source>
        <dbReference type="ARBA" id="ARBA00022737"/>
    </source>
</evidence>
<dbReference type="PANTHER" id="PTHR11709:SF394">
    <property type="entry name" value="FI03373P-RELATED"/>
    <property type="match status" value="1"/>
</dbReference>
<keyword evidence="4" id="KW-0479">Metal-binding</keyword>
<dbReference type="InterPro" id="IPR011706">
    <property type="entry name" value="Cu-oxidase_C"/>
</dbReference>
<gene>
    <name evidence="9" type="ORF">PanWU01x14_052700</name>
</gene>
<reference evidence="10" key="1">
    <citation type="submission" date="2016-06" db="EMBL/GenBank/DDBJ databases">
        <title>Parallel loss of symbiosis genes in relatives of nitrogen-fixing non-legume Parasponia.</title>
        <authorList>
            <person name="Van Velzen R."/>
            <person name="Holmer R."/>
            <person name="Bu F."/>
            <person name="Rutten L."/>
            <person name="Van Zeijl A."/>
            <person name="Liu W."/>
            <person name="Santuari L."/>
            <person name="Cao Q."/>
            <person name="Sharma T."/>
            <person name="Shen D."/>
            <person name="Roswanjaya Y."/>
            <person name="Wardhani T."/>
            <person name="Kalhor M.S."/>
            <person name="Jansen J."/>
            <person name="Van den Hoogen J."/>
            <person name="Gungor B."/>
            <person name="Hartog M."/>
            <person name="Hontelez J."/>
            <person name="Verver J."/>
            <person name="Yang W.-C."/>
            <person name="Schijlen E."/>
            <person name="Repin R."/>
            <person name="Schilthuizen M."/>
            <person name="Schranz E."/>
            <person name="Heidstra R."/>
            <person name="Miyata K."/>
            <person name="Fedorova E."/>
            <person name="Kohlen W."/>
            <person name="Bisseling T."/>
            <person name="Smit S."/>
            <person name="Geurts R."/>
        </authorList>
    </citation>
    <scope>NUCLEOTIDE SEQUENCE [LARGE SCALE GENOMIC DNA]</scope>
    <source>
        <strain evidence="10">cv. WU1-14</strain>
    </source>
</reference>
<dbReference type="Pfam" id="PF07731">
    <property type="entry name" value="Cu-oxidase_2"/>
    <property type="match status" value="1"/>
</dbReference>
<comment type="caution">
    <text evidence="9">The sequence shown here is derived from an EMBL/GenBank/DDBJ whole genome shotgun (WGS) entry which is preliminary data.</text>
</comment>
<dbReference type="InterPro" id="IPR002355">
    <property type="entry name" value="Cu_oxidase_Cu_BS"/>
</dbReference>
<dbReference type="AlphaFoldDB" id="A0A2P5DL80"/>
<evidence type="ECO:0000256" key="3">
    <source>
        <dbReference type="ARBA" id="ARBA00022525"/>
    </source>
</evidence>
<keyword evidence="5" id="KW-0677">Repeat</keyword>
<evidence type="ECO:0000313" key="10">
    <source>
        <dbReference type="Proteomes" id="UP000237105"/>
    </source>
</evidence>
<sequence>MTHELHHAYDQNSPPENFPANYDIMKPPINPNTTTGIAPYRLYFNTTVDVILQNANALEENKDEWKLNLRNLPLRNTAVIFPYGWTAIRFIADNRGVWAFHCHIEPHLYTGMGVIFDIDGRNVKNMPPEALVCEEIARTSINKAKHNP</sequence>
<dbReference type="GO" id="GO:0016491">
    <property type="term" value="F:oxidoreductase activity"/>
    <property type="evidence" value="ECO:0007669"/>
    <property type="project" value="UniProtKB-KW"/>
</dbReference>
<keyword evidence="10" id="KW-1185">Reference proteome</keyword>
<comment type="similarity">
    <text evidence="2">Belongs to the multicopper oxidase family.</text>
</comment>
<organism evidence="9 10">
    <name type="scientific">Parasponia andersonii</name>
    <name type="common">Sponia andersonii</name>
    <dbReference type="NCBI Taxonomy" id="3476"/>
    <lineage>
        <taxon>Eukaryota</taxon>
        <taxon>Viridiplantae</taxon>
        <taxon>Streptophyta</taxon>
        <taxon>Embryophyta</taxon>
        <taxon>Tracheophyta</taxon>
        <taxon>Spermatophyta</taxon>
        <taxon>Magnoliopsida</taxon>
        <taxon>eudicotyledons</taxon>
        <taxon>Gunneridae</taxon>
        <taxon>Pentapetalae</taxon>
        <taxon>rosids</taxon>
        <taxon>fabids</taxon>
        <taxon>Rosales</taxon>
        <taxon>Cannabaceae</taxon>
        <taxon>Parasponia</taxon>
    </lineage>
</organism>
<evidence type="ECO:0000259" key="8">
    <source>
        <dbReference type="Pfam" id="PF07731"/>
    </source>
</evidence>
<dbReference type="STRING" id="3476.A0A2P5DL80"/>
<keyword evidence="6" id="KW-0560">Oxidoreductase</keyword>
<feature type="domain" description="Plastocyanin-like" evidence="8">
    <location>
        <begin position="60"/>
        <end position="118"/>
    </location>
</feature>
<name>A0A2P5DL80_PARAD</name>
<dbReference type="InterPro" id="IPR033138">
    <property type="entry name" value="Cu_oxidase_CS"/>
</dbReference>
<protein>
    <submittedName>
        <fullName evidence="9">Copper-resistance protein</fullName>
    </submittedName>
</protein>
<evidence type="ECO:0000313" key="9">
    <source>
        <dbReference type="EMBL" id="PON74060.1"/>
    </source>
</evidence>
<dbReference type="PROSITE" id="PS00079">
    <property type="entry name" value="MULTICOPPER_OXIDASE1"/>
    <property type="match status" value="1"/>
</dbReference>
<evidence type="ECO:0000256" key="2">
    <source>
        <dbReference type="ARBA" id="ARBA00010609"/>
    </source>
</evidence>
<accession>A0A2P5DL80</accession>
<dbReference type="SUPFAM" id="SSF49503">
    <property type="entry name" value="Cupredoxins"/>
    <property type="match status" value="1"/>
</dbReference>
<dbReference type="GO" id="GO:0005507">
    <property type="term" value="F:copper ion binding"/>
    <property type="evidence" value="ECO:0007669"/>
    <property type="project" value="InterPro"/>
</dbReference>
<dbReference type="PROSITE" id="PS00080">
    <property type="entry name" value="MULTICOPPER_OXIDASE2"/>
    <property type="match status" value="1"/>
</dbReference>